<feature type="transmembrane region" description="Helical" evidence="7">
    <location>
        <begin position="40"/>
        <end position="58"/>
    </location>
</feature>
<evidence type="ECO:0000313" key="9">
    <source>
        <dbReference type="EMBL" id="PFG37979.1"/>
    </source>
</evidence>
<dbReference type="Gene3D" id="3.30.160.60">
    <property type="entry name" value="Classic Zinc Finger"/>
    <property type="match status" value="1"/>
</dbReference>
<evidence type="ECO:0000256" key="5">
    <source>
        <dbReference type="ARBA" id="ARBA00023239"/>
    </source>
</evidence>
<sequence length="387" mass="41934">MNYLFEGSQMQDERVEPRRERREQRRAAEARRRRRRRRSFIVLAVAVALVTALTVWALPQVRQMIADRPTAAATDFPGPGQGEVEVQIPSGASGAEIGLILEEDGVVASQRAFTEAFRENVNASRIQPGTYTLLKEMAAADAVAALLDPANKAEVTITVPEGFHADQVYERIANVAQIPLEEVEAAAADPAGIGLPAEAGGKPEGWLAAATYSFQPSDDAATILSTMVEQTVSRLDERGVPADQRQAVLTKASIVEREVNLPEYYGHVARVIENRLADSGDVNHRLQMDSTVLYGVGKVGGVPTREDLESDTPYNTYKHPGLPPTAIGAPGTAAIDAVLKPPAGDWLYFATVNLDTGETKFAATLEEHNANVAELRKWMQENPQSDG</sequence>
<protein>
    <recommendedName>
        <fullName evidence="7">Endolytic murein transglycosylase</fullName>
        <ecNumber evidence="7">4.2.2.29</ecNumber>
    </recommendedName>
    <alternativeName>
        <fullName evidence="7">Peptidoglycan lytic transglycosylase</fullName>
    </alternativeName>
    <alternativeName>
        <fullName evidence="7">Peptidoglycan polymerization terminase</fullName>
    </alternativeName>
</protein>
<dbReference type="GO" id="GO:0071555">
    <property type="term" value="P:cell wall organization"/>
    <property type="evidence" value="ECO:0007669"/>
    <property type="project" value="UniProtKB-KW"/>
</dbReference>
<dbReference type="EMBL" id="PDJI01000004">
    <property type="protein sequence ID" value="PFG37979.1"/>
    <property type="molecule type" value="Genomic_DNA"/>
</dbReference>
<comment type="catalytic activity">
    <reaction evidence="7">
        <text>a peptidoglycan chain = a peptidoglycan chain with N-acetyl-1,6-anhydromuramyl-[peptide] at the reducing end + a peptidoglycan chain with N-acetylglucosamine at the non-reducing end.</text>
        <dbReference type="EC" id="4.2.2.29"/>
    </reaction>
</comment>
<evidence type="ECO:0000256" key="8">
    <source>
        <dbReference type="SAM" id="MobiDB-lite"/>
    </source>
</evidence>
<evidence type="ECO:0000313" key="10">
    <source>
        <dbReference type="Proteomes" id="UP000222106"/>
    </source>
</evidence>
<dbReference type="PANTHER" id="PTHR30518:SF2">
    <property type="entry name" value="ENDOLYTIC MUREIN TRANSGLYCOSYLASE"/>
    <property type="match status" value="1"/>
</dbReference>
<evidence type="ECO:0000256" key="6">
    <source>
        <dbReference type="ARBA" id="ARBA00023316"/>
    </source>
</evidence>
<evidence type="ECO:0000256" key="3">
    <source>
        <dbReference type="ARBA" id="ARBA00022989"/>
    </source>
</evidence>
<comment type="similarity">
    <text evidence="7">Belongs to the transglycosylase MltG family.</text>
</comment>
<keyword evidence="6 7" id="KW-0961">Cell wall biogenesis/degradation</keyword>
<keyword evidence="4 7" id="KW-0472">Membrane</keyword>
<evidence type="ECO:0000256" key="2">
    <source>
        <dbReference type="ARBA" id="ARBA00022692"/>
    </source>
</evidence>
<comment type="function">
    <text evidence="7">Functions as a peptidoglycan terminase that cleaves nascent peptidoglycan strands endolytically to terminate their elongation.</text>
</comment>
<dbReference type="HAMAP" id="MF_02065">
    <property type="entry name" value="MltG"/>
    <property type="match status" value="1"/>
</dbReference>
<dbReference type="InterPro" id="IPR003770">
    <property type="entry name" value="MLTG-like"/>
</dbReference>
<dbReference type="PANTHER" id="PTHR30518">
    <property type="entry name" value="ENDOLYTIC MUREIN TRANSGLYCOSYLASE"/>
    <property type="match status" value="1"/>
</dbReference>
<feature type="region of interest" description="Disordered" evidence="8">
    <location>
        <begin position="1"/>
        <end position="30"/>
    </location>
</feature>
<accession>A0A2A9EI96</accession>
<dbReference type="CDD" id="cd08010">
    <property type="entry name" value="MltG_like"/>
    <property type="match status" value="1"/>
</dbReference>
<proteinExistence type="inferred from homology"/>
<keyword evidence="3 7" id="KW-1133">Transmembrane helix</keyword>
<dbReference type="Proteomes" id="UP000222106">
    <property type="component" value="Unassembled WGS sequence"/>
</dbReference>
<reference evidence="9 10" key="1">
    <citation type="submission" date="2017-10" db="EMBL/GenBank/DDBJ databases">
        <title>Sequencing the genomes of 1000 actinobacteria strains.</title>
        <authorList>
            <person name="Klenk H.-P."/>
        </authorList>
    </citation>
    <scope>NUCLEOTIDE SEQUENCE [LARGE SCALE GENOMIC DNA]</scope>
    <source>
        <strain evidence="9 10">DSM 21838</strain>
    </source>
</reference>
<comment type="subcellular location">
    <subcellularLocation>
        <location evidence="7">Cell membrane</location>
        <topology evidence="7">Single-pass membrane protein</topology>
    </subcellularLocation>
</comment>
<gene>
    <name evidence="7" type="primary">mltG</name>
    <name evidence="9" type="ORF">ATJ97_0447</name>
</gene>
<dbReference type="NCBIfam" id="TIGR00247">
    <property type="entry name" value="endolytic transglycosylase MltG"/>
    <property type="match status" value="1"/>
</dbReference>
<keyword evidence="2 7" id="KW-0812">Transmembrane</keyword>
<dbReference type="AlphaFoldDB" id="A0A2A9EI96"/>
<evidence type="ECO:0000256" key="4">
    <source>
        <dbReference type="ARBA" id="ARBA00023136"/>
    </source>
</evidence>
<comment type="caution">
    <text evidence="9">The sequence shown here is derived from an EMBL/GenBank/DDBJ whole genome shotgun (WGS) entry which is preliminary data.</text>
</comment>
<keyword evidence="10" id="KW-1185">Reference proteome</keyword>
<keyword evidence="5 7" id="KW-0456">Lyase</keyword>
<dbReference type="RefSeq" id="WP_211287018.1">
    <property type="nucleotide sequence ID" value="NZ_PDJI01000004.1"/>
</dbReference>
<organism evidence="9 10">
    <name type="scientific">Georgenia soli</name>
    <dbReference type="NCBI Taxonomy" id="638953"/>
    <lineage>
        <taxon>Bacteria</taxon>
        <taxon>Bacillati</taxon>
        <taxon>Actinomycetota</taxon>
        <taxon>Actinomycetes</taxon>
        <taxon>Micrococcales</taxon>
        <taxon>Bogoriellaceae</taxon>
        <taxon>Georgenia</taxon>
    </lineage>
</organism>
<dbReference type="GO" id="GO:0009252">
    <property type="term" value="P:peptidoglycan biosynthetic process"/>
    <property type="evidence" value="ECO:0007669"/>
    <property type="project" value="UniProtKB-UniRule"/>
</dbReference>
<feature type="site" description="Important for catalytic activity" evidence="7">
    <location>
        <position position="258"/>
    </location>
</feature>
<feature type="compositionally biased region" description="Basic and acidic residues" evidence="8">
    <location>
        <begin position="11"/>
        <end position="30"/>
    </location>
</feature>
<dbReference type="EC" id="4.2.2.29" evidence="7"/>
<dbReference type="Pfam" id="PF02618">
    <property type="entry name" value="YceG"/>
    <property type="match status" value="1"/>
</dbReference>
<evidence type="ECO:0000256" key="1">
    <source>
        <dbReference type="ARBA" id="ARBA00022475"/>
    </source>
</evidence>
<evidence type="ECO:0000256" key="7">
    <source>
        <dbReference type="HAMAP-Rule" id="MF_02065"/>
    </source>
</evidence>
<name>A0A2A9EI96_9MICO</name>
<dbReference type="Gene3D" id="3.30.1490.480">
    <property type="entry name" value="Endolytic murein transglycosylase"/>
    <property type="match status" value="1"/>
</dbReference>
<dbReference type="GO" id="GO:0008932">
    <property type="term" value="F:lytic endotransglycosylase activity"/>
    <property type="evidence" value="ECO:0007669"/>
    <property type="project" value="UniProtKB-UniRule"/>
</dbReference>
<keyword evidence="1 7" id="KW-1003">Cell membrane</keyword>
<dbReference type="GO" id="GO:0005886">
    <property type="term" value="C:plasma membrane"/>
    <property type="evidence" value="ECO:0007669"/>
    <property type="project" value="UniProtKB-SubCell"/>
</dbReference>